<dbReference type="SUPFAM" id="SSF56801">
    <property type="entry name" value="Acetyl-CoA synthetase-like"/>
    <property type="match status" value="1"/>
</dbReference>
<keyword evidence="3" id="KW-1185">Reference proteome</keyword>
<organism evidence="2 3">
    <name type="scientific">Vibrio tritonius</name>
    <dbReference type="NCBI Taxonomy" id="1435069"/>
    <lineage>
        <taxon>Bacteria</taxon>
        <taxon>Pseudomonadati</taxon>
        <taxon>Pseudomonadota</taxon>
        <taxon>Gammaproteobacteria</taxon>
        <taxon>Vibrionales</taxon>
        <taxon>Vibrionaceae</taxon>
        <taxon>Vibrio</taxon>
    </lineage>
</organism>
<gene>
    <name evidence="2" type="ORF">LDJ79_23925</name>
</gene>
<evidence type="ECO:0000259" key="1">
    <source>
        <dbReference type="Pfam" id="PF00501"/>
    </source>
</evidence>
<proteinExistence type="predicted"/>
<feature type="domain" description="AMP-dependent synthetase/ligase" evidence="1">
    <location>
        <begin position="13"/>
        <end position="118"/>
    </location>
</feature>
<comment type="caution">
    <text evidence="2">The sequence shown here is derived from an EMBL/GenBank/DDBJ whole genome shotgun (WGS) entry which is preliminary data.</text>
</comment>
<evidence type="ECO:0000313" key="3">
    <source>
        <dbReference type="Proteomes" id="UP001199044"/>
    </source>
</evidence>
<evidence type="ECO:0000313" key="2">
    <source>
        <dbReference type="EMBL" id="MCA2019172.1"/>
    </source>
</evidence>
<dbReference type="RefSeq" id="WP_225252383.1">
    <property type="nucleotide sequence ID" value="NZ_JAIWIU010000296.1"/>
</dbReference>
<reference evidence="3" key="1">
    <citation type="submission" date="2023-07" db="EMBL/GenBank/DDBJ databases">
        <title>Molecular identification of indigenous halophilic bacteria isolated from red sea cost, biodegradation of synthetic dyes and assessment of degraded metabolite toxicity.</title>
        <authorList>
            <person name="Chaieb K."/>
            <person name="Altayb H.N."/>
        </authorList>
    </citation>
    <scope>NUCLEOTIDE SEQUENCE [LARGE SCALE GENOMIC DNA]</scope>
    <source>
        <strain evidence="3">K20</strain>
    </source>
</reference>
<feature type="non-terminal residue" evidence="2">
    <location>
        <position position="1"/>
    </location>
</feature>
<protein>
    <submittedName>
        <fullName evidence="2">AMP-binding protein</fullName>
    </submittedName>
</protein>
<name>A0ABS7YU12_9VIBR</name>
<sequence length="145" mass="15897">AYPTETCIQQRIEETAAKLPHQVAVQSEQGFTLPTELTFAELNAHANQLAHWLVKQGVRPDSRVAVSLERSSELVVALVAILKAGGAYVPMDPGYPEDRLEYMVQDSQPVVLITTNELRSRLGAIPESIQVVNFAGELPWASEST</sequence>
<accession>A0ABS7YU12</accession>
<feature type="non-terminal residue" evidence="2">
    <location>
        <position position="145"/>
    </location>
</feature>
<dbReference type="PANTHER" id="PTHR45527">
    <property type="entry name" value="NONRIBOSOMAL PEPTIDE SYNTHETASE"/>
    <property type="match status" value="1"/>
</dbReference>
<dbReference type="EMBL" id="JAIWIU010000296">
    <property type="protein sequence ID" value="MCA2019172.1"/>
    <property type="molecule type" value="Genomic_DNA"/>
</dbReference>
<dbReference type="InterPro" id="IPR000873">
    <property type="entry name" value="AMP-dep_synth/lig_dom"/>
</dbReference>
<dbReference type="Pfam" id="PF00501">
    <property type="entry name" value="AMP-binding"/>
    <property type="match status" value="1"/>
</dbReference>
<dbReference type="Gene3D" id="3.40.50.980">
    <property type="match status" value="2"/>
</dbReference>
<dbReference type="PANTHER" id="PTHR45527:SF1">
    <property type="entry name" value="FATTY ACID SYNTHASE"/>
    <property type="match status" value="1"/>
</dbReference>
<dbReference type="Proteomes" id="UP001199044">
    <property type="component" value="Unassembled WGS sequence"/>
</dbReference>